<dbReference type="EMBL" id="BMGZ01000001">
    <property type="protein sequence ID" value="GGH94359.1"/>
    <property type="molecule type" value="Genomic_DNA"/>
</dbReference>
<reference evidence="2" key="1">
    <citation type="journal article" date="2014" name="Int. J. Syst. Evol. Microbiol.">
        <title>Complete genome sequence of Corynebacterium casei LMG S-19264T (=DSM 44701T), isolated from a smear-ripened cheese.</title>
        <authorList>
            <consortium name="US DOE Joint Genome Institute (JGI-PGF)"/>
            <person name="Walter F."/>
            <person name="Albersmeier A."/>
            <person name="Kalinowski J."/>
            <person name="Ruckert C."/>
        </authorList>
    </citation>
    <scope>NUCLEOTIDE SEQUENCE</scope>
    <source>
        <strain evidence="2">CGMCC 1.14984</strain>
    </source>
</reference>
<keyword evidence="1" id="KW-0732">Signal</keyword>
<dbReference type="RefSeq" id="WP_155137790.1">
    <property type="nucleotide sequence ID" value="NZ_BMGZ01000001.1"/>
</dbReference>
<feature type="chain" id="PRO_5035197367" evidence="1">
    <location>
        <begin position="24"/>
        <end position="95"/>
    </location>
</feature>
<dbReference type="AlphaFoldDB" id="A0A8J3A2N5"/>
<sequence length="95" mass="10324">MNMKVLGALSVLSLMGFAVPAHASTQDDIEDCRAALAEQGTLNMDEYRLSFEKKKGNSNRILTLEAIPNAGGEKYVVTCTFKKNKIETVSAELDA</sequence>
<evidence type="ECO:0000313" key="5">
    <source>
        <dbReference type="Proteomes" id="UP000818603"/>
    </source>
</evidence>
<keyword evidence="5" id="KW-1185">Reference proteome</keyword>
<organism evidence="2 4">
    <name type="scientific">Aquisalinus luteolus</name>
    <dbReference type="NCBI Taxonomy" id="1566827"/>
    <lineage>
        <taxon>Bacteria</taxon>
        <taxon>Pseudomonadati</taxon>
        <taxon>Pseudomonadota</taxon>
        <taxon>Alphaproteobacteria</taxon>
        <taxon>Parvularculales</taxon>
        <taxon>Parvularculaceae</taxon>
        <taxon>Aquisalinus</taxon>
    </lineage>
</organism>
<evidence type="ECO:0000313" key="3">
    <source>
        <dbReference type="EMBL" id="NHK27096.1"/>
    </source>
</evidence>
<feature type="signal peptide" evidence="1">
    <location>
        <begin position="1"/>
        <end position="23"/>
    </location>
</feature>
<comment type="caution">
    <text evidence="2">The sequence shown here is derived from an EMBL/GenBank/DDBJ whole genome shotgun (WGS) entry which is preliminary data.</text>
</comment>
<gene>
    <name evidence="3" type="ORF">FF098_004150</name>
    <name evidence="2" type="ORF">GCM10011355_08360</name>
</gene>
<reference evidence="2" key="3">
    <citation type="submission" date="2020-09" db="EMBL/GenBank/DDBJ databases">
        <authorList>
            <person name="Sun Q."/>
            <person name="Zhou Y."/>
        </authorList>
    </citation>
    <scope>NUCLEOTIDE SEQUENCE</scope>
    <source>
        <strain evidence="2">CGMCC 1.14984</strain>
    </source>
</reference>
<dbReference type="EMBL" id="VCJR02000001">
    <property type="protein sequence ID" value="NHK27096.1"/>
    <property type="molecule type" value="Genomic_DNA"/>
</dbReference>
<protein>
    <submittedName>
        <fullName evidence="2">Uncharacterized protein</fullName>
    </submittedName>
</protein>
<proteinExistence type="predicted"/>
<reference evidence="3 5" key="2">
    <citation type="submission" date="2020-02" db="EMBL/GenBank/DDBJ databases">
        <title>Genome sequence of Parvularcula flava strain NH6-79.</title>
        <authorList>
            <person name="Abdul Karim M.H."/>
            <person name="Lam M.Q."/>
            <person name="Chen S.J."/>
            <person name="Yahya A."/>
            <person name="Shahir S."/>
            <person name="Shamsir M.S."/>
            <person name="Chong C.S."/>
        </authorList>
    </citation>
    <scope>NUCLEOTIDE SEQUENCE [LARGE SCALE GENOMIC DNA]</scope>
    <source>
        <strain evidence="3 5">NH6-79</strain>
    </source>
</reference>
<evidence type="ECO:0000256" key="1">
    <source>
        <dbReference type="SAM" id="SignalP"/>
    </source>
</evidence>
<evidence type="ECO:0000313" key="2">
    <source>
        <dbReference type="EMBL" id="GGH94359.1"/>
    </source>
</evidence>
<dbReference type="Proteomes" id="UP000818603">
    <property type="component" value="Unassembled WGS sequence"/>
</dbReference>
<evidence type="ECO:0000313" key="4">
    <source>
        <dbReference type="Proteomes" id="UP000621856"/>
    </source>
</evidence>
<name>A0A8J3A2N5_9PROT</name>
<accession>A0A8J3A2N5</accession>
<dbReference type="Proteomes" id="UP000621856">
    <property type="component" value="Unassembled WGS sequence"/>
</dbReference>